<evidence type="ECO:0000313" key="3">
    <source>
        <dbReference type="Proteomes" id="UP000188388"/>
    </source>
</evidence>
<organism evidence="2 3">
    <name type="scientific">Mesorhizobium prunaredense</name>
    <dbReference type="NCBI Taxonomy" id="1631249"/>
    <lineage>
        <taxon>Bacteria</taxon>
        <taxon>Pseudomonadati</taxon>
        <taxon>Pseudomonadota</taxon>
        <taxon>Alphaproteobacteria</taxon>
        <taxon>Hyphomicrobiales</taxon>
        <taxon>Phyllobacteriaceae</taxon>
        <taxon>Mesorhizobium</taxon>
    </lineage>
</organism>
<accession>A0A1R3V0Z0</accession>
<dbReference type="STRING" id="1631249.BQ8794_130037"/>
<reference evidence="3" key="1">
    <citation type="submission" date="2017-01" db="EMBL/GenBank/DDBJ databases">
        <authorList>
            <person name="Brunel B."/>
        </authorList>
    </citation>
    <scope>NUCLEOTIDE SEQUENCE [LARGE SCALE GENOMIC DNA]</scope>
</reference>
<keyword evidence="3" id="KW-1185">Reference proteome</keyword>
<dbReference type="AlphaFoldDB" id="A0A1R3V0Z0"/>
<sequence>MLAQAHSARGTGHDCDHVIGTAGADRPRPLIRNGANFNRLMAIYESVVKRPIRAFVVVSSA</sequence>
<feature type="region of interest" description="Disordered" evidence="1">
    <location>
        <begin position="1"/>
        <end position="26"/>
    </location>
</feature>
<name>A0A1R3V0Z0_9HYPH</name>
<gene>
    <name evidence="2" type="ORF">BQ8794_130037</name>
</gene>
<dbReference type="Proteomes" id="UP000188388">
    <property type="component" value="Unassembled WGS sequence"/>
</dbReference>
<evidence type="ECO:0000256" key="1">
    <source>
        <dbReference type="SAM" id="MobiDB-lite"/>
    </source>
</evidence>
<evidence type="ECO:0000313" key="2">
    <source>
        <dbReference type="EMBL" id="SIT53553.1"/>
    </source>
</evidence>
<dbReference type="EMBL" id="FTPD01000005">
    <property type="protein sequence ID" value="SIT53553.1"/>
    <property type="molecule type" value="Genomic_DNA"/>
</dbReference>
<proteinExistence type="predicted"/>
<protein>
    <submittedName>
        <fullName evidence="2">Uncharacterized protein</fullName>
    </submittedName>
</protein>